<dbReference type="EMBL" id="JANFNG010000002">
    <property type="protein sequence ID" value="MCQ4079768.1"/>
    <property type="molecule type" value="Genomic_DNA"/>
</dbReference>
<accession>A0ABT1PQ19</accession>
<evidence type="ECO:0000313" key="2">
    <source>
        <dbReference type="Proteomes" id="UP001057702"/>
    </source>
</evidence>
<dbReference type="Proteomes" id="UP001057702">
    <property type="component" value="Unassembled WGS sequence"/>
</dbReference>
<reference evidence="1" key="1">
    <citation type="submission" date="2022-06" db="EMBL/GenBank/DDBJ databases">
        <title>Draft genome sequence of Streptomyces sp. RB6PN25 isolated from peat swamp forest in Thailand.</title>
        <authorList>
            <person name="Duangmal K."/>
            <person name="Klaysubun C."/>
        </authorList>
    </citation>
    <scope>NUCLEOTIDE SEQUENCE</scope>
    <source>
        <strain evidence="1">RB6PN25</strain>
    </source>
</reference>
<name>A0ABT1PQ19_9ACTN</name>
<protein>
    <submittedName>
        <fullName evidence="1">Uncharacterized protein</fullName>
    </submittedName>
</protein>
<keyword evidence="2" id="KW-1185">Reference proteome</keyword>
<sequence>MAGRVVYDCAHDRFGPIAAAGRPYDQRGYLESGSDTAFLIPYPGGGIGWEAPQRDLAPANRETIP</sequence>
<comment type="caution">
    <text evidence="1">The sequence shown here is derived from an EMBL/GenBank/DDBJ whole genome shotgun (WGS) entry which is preliminary data.</text>
</comment>
<proteinExistence type="predicted"/>
<organism evidence="1 2">
    <name type="scientific">Streptomyces humicola</name>
    <dbReference type="NCBI Taxonomy" id="2953240"/>
    <lineage>
        <taxon>Bacteria</taxon>
        <taxon>Bacillati</taxon>
        <taxon>Actinomycetota</taxon>
        <taxon>Actinomycetes</taxon>
        <taxon>Kitasatosporales</taxon>
        <taxon>Streptomycetaceae</taxon>
        <taxon>Streptomyces</taxon>
    </lineage>
</organism>
<gene>
    <name evidence="1" type="ORF">NGB36_03955</name>
</gene>
<dbReference type="RefSeq" id="WP_255918634.1">
    <property type="nucleotide sequence ID" value="NZ_JANFNG010000002.1"/>
</dbReference>
<evidence type="ECO:0000313" key="1">
    <source>
        <dbReference type="EMBL" id="MCQ4079768.1"/>
    </source>
</evidence>